<keyword evidence="1" id="KW-0812">Transmembrane</keyword>
<reference evidence="3" key="1">
    <citation type="journal article" date="2021" name="ISME J.">
        <title>Evolutionary origin and ecological implication of a unique nif island in free-living Bradyrhizobium lineages.</title>
        <authorList>
            <person name="Tao J."/>
        </authorList>
    </citation>
    <scope>NUCLEOTIDE SEQUENCE [LARGE SCALE GENOMIC DNA]</scope>
    <source>
        <strain evidence="3">SZCCT0434</strain>
    </source>
</reference>
<dbReference type="EMBL" id="JAFCJH010000063">
    <property type="protein sequence ID" value="MBR0800844.1"/>
    <property type="molecule type" value="Genomic_DNA"/>
</dbReference>
<keyword evidence="3" id="KW-1185">Reference proteome</keyword>
<evidence type="ECO:0000313" key="2">
    <source>
        <dbReference type="EMBL" id="MBR0800844.1"/>
    </source>
</evidence>
<sequence length="220" mass="23602">MRSRPAKWWVGAAFAANLFLALSILVARGVDAHGTRAALIATGRVTFIWFWPAYAGGPLATLFGAALLPLKQRGRELGLAFAAALLVHLALVGWLCWIGATPSVGLFIRFGTAASFTVLLAFFSLGSLHALLGPSGWRLLRTIGMNYILYVFLYDFWQNPLQGGIPHLVEYLPFTVMAIAAALLQVAAWGVRLGLHSTPEGDVGGSDGGGHFRDPTNRVT</sequence>
<accession>A0ABS5FWA2</accession>
<organism evidence="2 3">
    <name type="scientific">Bradyrhizobium jicamae</name>
    <dbReference type="NCBI Taxonomy" id="280332"/>
    <lineage>
        <taxon>Bacteria</taxon>
        <taxon>Pseudomonadati</taxon>
        <taxon>Pseudomonadota</taxon>
        <taxon>Alphaproteobacteria</taxon>
        <taxon>Hyphomicrobiales</taxon>
        <taxon>Nitrobacteraceae</taxon>
        <taxon>Bradyrhizobium</taxon>
    </lineage>
</organism>
<dbReference type="Proteomes" id="UP001315278">
    <property type="component" value="Unassembled WGS sequence"/>
</dbReference>
<dbReference type="RefSeq" id="WP_212495085.1">
    <property type="nucleotide sequence ID" value="NZ_JAFCJH010000063.1"/>
</dbReference>
<feature type="transmembrane region" description="Helical" evidence="1">
    <location>
        <begin position="106"/>
        <end position="132"/>
    </location>
</feature>
<feature type="transmembrane region" description="Helical" evidence="1">
    <location>
        <begin position="169"/>
        <end position="191"/>
    </location>
</feature>
<evidence type="ECO:0000313" key="3">
    <source>
        <dbReference type="Proteomes" id="UP001315278"/>
    </source>
</evidence>
<feature type="transmembrane region" description="Helical" evidence="1">
    <location>
        <begin position="77"/>
        <end position="100"/>
    </location>
</feature>
<name>A0ABS5FWA2_9BRAD</name>
<proteinExistence type="predicted"/>
<evidence type="ECO:0000256" key="1">
    <source>
        <dbReference type="SAM" id="Phobius"/>
    </source>
</evidence>
<comment type="caution">
    <text evidence="2">The sequence shown here is derived from an EMBL/GenBank/DDBJ whole genome shotgun (WGS) entry which is preliminary data.</text>
</comment>
<feature type="transmembrane region" description="Helical" evidence="1">
    <location>
        <begin position="48"/>
        <end position="70"/>
    </location>
</feature>
<keyword evidence="1" id="KW-1133">Transmembrane helix</keyword>
<keyword evidence="1" id="KW-0472">Membrane</keyword>
<feature type="transmembrane region" description="Helical" evidence="1">
    <location>
        <begin position="139"/>
        <end position="157"/>
    </location>
</feature>
<gene>
    <name evidence="2" type="ORF">JQ615_36330</name>
</gene>
<protein>
    <submittedName>
        <fullName evidence="2">Uncharacterized protein</fullName>
    </submittedName>
</protein>